<evidence type="ECO:0000313" key="1">
    <source>
        <dbReference type="EMBL" id="KAF9647245.1"/>
    </source>
</evidence>
<proteinExistence type="predicted"/>
<protein>
    <submittedName>
        <fullName evidence="1">Uncharacterized protein</fullName>
    </submittedName>
</protein>
<name>A0ACB6ZC36_THEGA</name>
<accession>A0ACB6ZC36</accession>
<reference evidence="1" key="1">
    <citation type="submission" date="2019-10" db="EMBL/GenBank/DDBJ databases">
        <authorList>
            <consortium name="DOE Joint Genome Institute"/>
            <person name="Kuo A."/>
            <person name="Miyauchi S."/>
            <person name="Kiss E."/>
            <person name="Drula E."/>
            <person name="Kohler A."/>
            <person name="Sanchez-Garcia M."/>
            <person name="Andreopoulos B."/>
            <person name="Barry K.W."/>
            <person name="Bonito G."/>
            <person name="Buee M."/>
            <person name="Carver A."/>
            <person name="Chen C."/>
            <person name="Cichocki N."/>
            <person name="Clum A."/>
            <person name="Culley D."/>
            <person name="Crous P.W."/>
            <person name="Fauchery L."/>
            <person name="Girlanda M."/>
            <person name="Hayes R."/>
            <person name="Keri Z."/>
            <person name="Labutti K."/>
            <person name="Lipzen A."/>
            <person name="Lombard V."/>
            <person name="Magnuson J."/>
            <person name="Maillard F."/>
            <person name="Morin E."/>
            <person name="Murat C."/>
            <person name="Nolan M."/>
            <person name="Ohm R."/>
            <person name="Pangilinan J."/>
            <person name="Pereira M."/>
            <person name="Perotto S."/>
            <person name="Peter M."/>
            <person name="Riley R."/>
            <person name="Sitrit Y."/>
            <person name="Stielow B."/>
            <person name="Szollosi G."/>
            <person name="Zifcakova L."/>
            <person name="Stursova M."/>
            <person name="Spatafora J.W."/>
            <person name="Tedersoo L."/>
            <person name="Vaario L.-M."/>
            <person name="Yamada A."/>
            <person name="Yan M."/>
            <person name="Wang P."/>
            <person name="Xu J."/>
            <person name="Bruns T."/>
            <person name="Baldrian P."/>
            <person name="Vilgalys R."/>
            <person name="Henrissat B."/>
            <person name="Grigoriev I.V."/>
            <person name="Hibbett D."/>
            <person name="Nagy L.G."/>
            <person name="Martin F.M."/>
        </authorList>
    </citation>
    <scope>NUCLEOTIDE SEQUENCE</scope>
    <source>
        <strain evidence="1">P2</strain>
    </source>
</reference>
<gene>
    <name evidence="1" type="ORF">BDM02DRAFT_2734166</name>
</gene>
<keyword evidence="2" id="KW-1185">Reference proteome</keyword>
<dbReference type="Proteomes" id="UP000886501">
    <property type="component" value="Unassembled WGS sequence"/>
</dbReference>
<sequence length="100" mass="11637">MNPNPLTHRMHFQKPQVHYNRLFCEGEKNRPGSPRFFPRFVGNTVGTGVFSRSENTGKNTWETLSILRIFSYGKWSEKQIYTALDCCQKIFLDNAKYSTA</sequence>
<comment type="caution">
    <text evidence="1">The sequence shown here is derived from an EMBL/GenBank/DDBJ whole genome shotgun (WGS) entry which is preliminary data.</text>
</comment>
<dbReference type="EMBL" id="MU118038">
    <property type="protein sequence ID" value="KAF9647245.1"/>
    <property type="molecule type" value="Genomic_DNA"/>
</dbReference>
<organism evidence="1 2">
    <name type="scientific">Thelephora ganbajun</name>
    <name type="common">Ganba fungus</name>
    <dbReference type="NCBI Taxonomy" id="370292"/>
    <lineage>
        <taxon>Eukaryota</taxon>
        <taxon>Fungi</taxon>
        <taxon>Dikarya</taxon>
        <taxon>Basidiomycota</taxon>
        <taxon>Agaricomycotina</taxon>
        <taxon>Agaricomycetes</taxon>
        <taxon>Thelephorales</taxon>
        <taxon>Thelephoraceae</taxon>
        <taxon>Thelephora</taxon>
    </lineage>
</organism>
<reference evidence="1" key="2">
    <citation type="journal article" date="2020" name="Nat. Commun.">
        <title>Large-scale genome sequencing of mycorrhizal fungi provides insights into the early evolution of symbiotic traits.</title>
        <authorList>
            <person name="Miyauchi S."/>
            <person name="Kiss E."/>
            <person name="Kuo A."/>
            <person name="Drula E."/>
            <person name="Kohler A."/>
            <person name="Sanchez-Garcia M."/>
            <person name="Morin E."/>
            <person name="Andreopoulos B."/>
            <person name="Barry K.W."/>
            <person name="Bonito G."/>
            <person name="Buee M."/>
            <person name="Carver A."/>
            <person name="Chen C."/>
            <person name="Cichocki N."/>
            <person name="Clum A."/>
            <person name="Culley D."/>
            <person name="Crous P.W."/>
            <person name="Fauchery L."/>
            <person name="Girlanda M."/>
            <person name="Hayes R.D."/>
            <person name="Keri Z."/>
            <person name="LaButti K."/>
            <person name="Lipzen A."/>
            <person name="Lombard V."/>
            <person name="Magnuson J."/>
            <person name="Maillard F."/>
            <person name="Murat C."/>
            <person name="Nolan M."/>
            <person name="Ohm R.A."/>
            <person name="Pangilinan J."/>
            <person name="Pereira M.F."/>
            <person name="Perotto S."/>
            <person name="Peter M."/>
            <person name="Pfister S."/>
            <person name="Riley R."/>
            <person name="Sitrit Y."/>
            <person name="Stielow J.B."/>
            <person name="Szollosi G."/>
            <person name="Zifcakova L."/>
            <person name="Stursova M."/>
            <person name="Spatafora J.W."/>
            <person name="Tedersoo L."/>
            <person name="Vaario L.M."/>
            <person name="Yamada A."/>
            <person name="Yan M."/>
            <person name="Wang P."/>
            <person name="Xu J."/>
            <person name="Bruns T."/>
            <person name="Baldrian P."/>
            <person name="Vilgalys R."/>
            <person name="Dunand C."/>
            <person name="Henrissat B."/>
            <person name="Grigoriev I.V."/>
            <person name="Hibbett D."/>
            <person name="Nagy L.G."/>
            <person name="Martin F.M."/>
        </authorList>
    </citation>
    <scope>NUCLEOTIDE SEQUENCE</scope>
    <source>
        <strain evidence="1">P2</strain>
    </source>
</reference>
<evidence type="ECO:0000313" key="2">
    <source>
        <dbReference type="Proteomes" id="UP000886501"/>
    </source>
</evidence>